<dbReference type="InterPro" id="IPR051783">
    <property type="entry name" value="NAD(P)-dependent_oxidoreduct"/>
</dbReference>
<dbReference type="Pfam" id="PF01370">
    <property type="entry name" value="Epimerase"/>
    <property type="match status" value="1"/>
</dbReference>
<dbReference type="PANTHER" id="PTHR48079">
    <property type="entry name" value="PROTEIN YEEZ"/>
    <property type="match status" value="1"/>
</dbReference>
<gene>
    <name evidence="2" type="ORF">H9L15_14325</name>
</gene>
<keyword evidence="3" id="KW-1185">Reference proteome</keyword>
<proteinExistence type="predicted"/>
<feature type="domain" description="NAD-dependent epimerase/dehydratase" evidence="1">
    <location>
        <begin position="3"/>
        <end position="224"/>
    </location>
</feature>
<accession>A0ABX6T137</accession>
<protein>
    <submittedName>
        <fullName evidence="2">NAD(P)-dependent oxidoreductase</fullName>
    </submittedName>
</protein>
<dbReference type="SUPFAM" id="SSF51735">
    <property type="entry name" value="NAD(P)-binding Rossmann-fold domains"/>
    <property type="match status" value="1"/>
</dbReference>
<evidence type="ECO:0000313" key="2">
    <source>
        <dbReference type="EMBL" id="QNP43109.1"/>
    </source>
</evidence>
<dbReference type="InterPro" id="IPR036291">
    <property type="entry name" value="NAD(P)-bd_dom_sf"/>
</dbReference>
<dbReference type="Proteomes" id="UP000516134">
    <property type="component" value="Chromosome"/>
</dbReference>
<reference evidence="2 3" key="1">
    <citation type="submission" date="2020-08" db="EMBL/GenBank/DDBJ databases">
        <title>Genome sequence of Sphingomonas daechungensis KACC 18115T.</title>
        <authorList>
            <person name="Hyun D.-W."/>
            <person name="Bae J.-W."/>
        </authorList>
    </citation>
    <scope>NUCLEOTIDE SEQUENCE [LARGE SCALE GENOMIC DNA]</scope>
    <source>
        <strain evidence="2 3">KACC 18115</strain>
    </source>
</reference>
<dbReference type="RefSeq" id="WP_187714539.1">
    <property type="nucleotide sequence ID" value="NZ_BAABJC010000001.1"/>
</dbReference>
<dbReference type="InterPro" id="IPR001509">
    <property type="entry name" value="Epimerase_deHydtase"/>
</dbReference>
<dbReference type="PANTHER" id="PTHR48079:SF6">
    <property type="entry name" value="NAD(P)-BINDING DOMAIN-CONTAINING PROTEIN-RELATED"/>
    <property type="match status" value="1"/>
</dbReference>
<evidence type="ECO:0000313" key="3">
    <source>
        <dbReference type="Proteomes" id="UP000516134"/>
    </source>
</evidence>
<dbReference type="EMBL" id="CP060780">
    <property type="protein sequence ID" value="QNP43109.1"/>
    <property type="molecule type" value="Genomic_DNA"/>
</dbReference>
<sequence>MKVLVTGATGFLGRAVVRALAERGHEVVAMARPAASLPQPVSPNVNYIRGDLRQGGEWCKAVRGVDAVVHAAASTGGGFPDQFAGTVVATENLLNCIDWESLQRFVLISSFSVYDYAGGGRAIDEKHPLEPDPSRRDAYTWTKMLQEDLAASTCAEHGVSFASIRPGAIYGPGKDWDSGAAMKTGKFELVFSPLAKLRLTHVDNCAEAIAAAVEKVGVDGVFNIVDDEVPTHAGYHRACRAAGSDARRALYVPWWFVASMGLGVRLVNRLFFGGKARLPEILDYPRQKARWRPFNYSNAKAKAELGWEPRVRVAEATRLMFGKR</sequence>
<organism evidence="2 3">
    <name type="scientific">Sphingomonas daechungensis</name>
    <dbReference type="NCBI Taxonomy" id="1176646"/>
    <lineage>
        <taxon>Bacteria</taxon>
        <taxon>Pseudomonadati</taxon>
        <taxon>Pseudomonadota</taxon>
        <taxon>Alphaproteobacteria</taxon>
        <taxon>Sphingomonadales</taxon>
        <taxon>Sphingomonadaceae</taxon>
        <taxon>Sphingomonas</taxon>
    </lineage>
</organism>
<name>A0ABX6T137_9SPHN</name>
<evidence type="ECO:0000259" key="1">
    <source>
        <dbReference type="Pfam" id="PF01370"/>
    </source>
</evidence>
<dbReference type="Gene3D" id="3.40.50.720">
    <property type="entry name" value="NAD(P)-binding Rossmann-like Domain"/>
    <property type="match status" value="1"/>
</dbReference>